<accession>G8QXV5</accession>
<gene>
    <name evidence="1" type="ordered locus">SpiGrapes_2999</name>
</gene>
<reference evidence="1 2" key="1">
    <citation type="submission" date="2011-11" db="EMBL/GenBank/DDBJ databases">
        <title>Complete sequence of Spirochaeta sp. grapes.</title>
        <authorList>
            <consortium name="US DOE Joint Genome Institute"/>
            <person name="Lucas S."/>
            <person name="Han J."/>
            <person name="Lapidus A."/>
            <person name="Cheng J.-F."/>
            <person name="Goodwin L."/>
            <person name="Pitluck S."/>
            <person name="Peters L."/>
            <person name="Ovchinnikova G."/>
            <person name="Munk A.C."/>
            <person name="Detter J.C."/>
            <person name="Han C."/>
            <person name="Tapia R."/>
            <person name="Land M."/>
            <person name="Hauser L."/>
            <person name="Kyrpides N."/>
            <person name="Ivanova N."/>
            <person name="Pagani I."/>
            <person name="Ritalahtilisa K."/>
            <person name="Loeffler F."/>
            <person name="Woyke T."/>
        </authorList>
    </citation>
    <scope>NUCLEOTIDE SEQUENCE [LARGE SCALE GENOMIC DNA]</scope>
    <source>
        <strain evidence="2">ATCC BAA-1885 / DSM 22778 / Grapes</strain>
    </source>
</reference>
<proteinExistence type="predicted"/>
<protein>
    <recommendedName>
        <fullName evidence="3">RloB-like protein</fullName>
    </recommendedName>
</protein>
<dbReference type="InterPro" id="IPR025591">
    <property type="entry name" value="RloB"/>
</dbReference>
<name>G8QXV5_SPHPG</name>
<dbReference type="EMBL" id="CP003155">
    <property type="protein sequence ID" value="AEV30749.1"/>
    <property type="molecule type" value="Genomic_DNA"/>
</dbReference>
<sequence>MARKRIKEEPRKTILIVTATESEALYFSQMRKDCRFSNMTVQWVEKYKDLTDLVNISSRMRGAGNFASVWVVFGLSDLEITPEEVKALLPYAKKKKVKLAWTNPSFSLWYLLHLQTPRGFVAESQTIAKALETPLAGFSKEPAYLLTDGLNLHLKLYPYKARAAVNASNYNSLVEARLGLPATNLISLFNDITDVCGLADLTHNQKQLGMKKS</sequence>
<dbReference type="RefSeq" id="WP_014271588.1">
    <property type="nucleotide sequence ID" value="NC_016633.1"/>
</dbReference>
<dbReference type="AlphaFoldDB" id="G8QXV5"/>
<dbReference type="Pfam" id="PF13707">
    <property type="entry name" value="RloB"/>
    <property type="match status" value="1"/>
</dbReference>
<keyword evidence="2" id="KW-1185">Reference proteome</keyword>
<dbReference type="Proteomes" id="UP000005632">
    <property type="component" value="Chromosome"/>
</dbReference>
<dbReference type="STRING" id="158190.SpiGrapes_2999"/>
<organism evidence="1 2">
    <name type="scientific">Sphaerochaeta pleomorpha (strain ATCC BAA-1885 / DSM 22778 / Grapes)</name>
    <dbReference type="NCBI Taxonomy" id="158190"/>
    <lineage>
        <taxon>Bacteria</taxon>
        <taxon>Pseudomonadati</taxon>
        <taxon>Spirochaetota</taxon>
        <taxon>Spirochaetia</taxon>
        <taxon>Spirochaetales</taxon>
        <taxon>Sphaerochaetaceae</taxon>
        <taxon>Sphaerochaeta</taxon>
    </lineage>
</organism>
<dbReference type="OrthoDB" id="369722at2"/>
<dbReference type="KEGG" id="sgp:SpiGrapes_2999"/>
<evidence type="ECO:0000313" key="2">
    <source>
        <dbReference type="Proteomes" id="UP000005632"/>
    </source>
</evidence>
<dbReference type="HOGENOM" id="CLU_1282531_0_0_12"/>
<evidence type="ECO:0008006" key="3">
    <source>
        <dbReference type="Google" id="ProtNLM"/>
    </source>
</evidence>
<evidence type="ECO:0000313" key="1">
    <source>
        <dbReference type="EMBL" id="AEV30749.1"/>
    </source>
</evidence>